<accession>A0A9J6FC80</accession>
<comment type="caution">
    <text evidence="1">The sequence shown here is derived from an EMBL/GenBank/DDBJ whole genome shotgun (WGS) entry which is preliminary data.</text>
</comment>
<proteinExistence type="predicted"/>
<organism evidence="1 2">
    <name type="scientific">Haemaphysalis longicornis</name>
    <name type="common">Bush tick</name>
    <dbReference type="NCBI Taxonomy" id="44386"/>
    <lineage>
        <taxon>Eukaryota</taxon>
        <taxon>Metazoa</taxon>
        <taxon>Ecdysozoa</taxon>
        <taxon>Arthropoda</taxon>
        <taxon>Chelicerata</taxon>
        <taxon>Arachnida</taxon>
        <taxon>Acari</taxon>
        <taxon>Parasitiformes</taxon>
        <taxon>Ixodida</taxon>
        <taxon>Ixodoidea</taxon>
        <taxon>Ixodidae</taxon>
        <taxon>Haemaphysalinae</taxon>
        <taxon>Haemaphysalis</taxon>
    </lineage>
</organism>
<evidence type="ECO:0000313" key="2">
    <source>
        <dbReference type="Proteomes" id="UP000821853"/>
    </source>
</evidence>
<protein>
    <submittedName>
        <fullName evidence="1">Uncharacterized protein</fullName>
    </submittedName>
</protein>
<dbReference type="VEuPathDB" id="VectorBase:HLOH_043963"/>
<dbReference type="EMBL" id="JABSTR010000001">
    <property type="protein sequence ID" value="KAH9360419.1"/>
    <property type="molecule type" value="Genomic_DNA"/>
</dbReference>
<evidence type="ECO:0000313" key="1">
    <source>
        <dbReference type="EMBL" id="KAH9360419.1"/>
    </source>
</evidence>
<gene>
    <name evidence="1" type="ORF">HPB48_019500</name>
</gene>
<keyword evidence="2" id="KW-1185">Reference proteome</keyword>
<sequence length="107" mass="12258">MEVLEAIEKWDRNLISTATTSKGETVETVRALLAKLCEKEAEEDDADKIKFLIRQLDLLSAKRCEDPTHWTSRCSPAYFLPLHLTLYRYIRSSADTILPHPATIQLI</sequence>
<reference evidence="1 2" key="1">
    <citation type="journal article" date="2020" name="Cell">
        <title>Large-Scale Comparative Analyses of Tick Genomes Elucidate Their Genetic Diversity and Vector Capacities.</title>
        <authorList>
            <consortium name="Tick Genome and Microbiome Consortium (TIGMIC)"/>
            <person name="Jia N."/>
            <person name="Wang J."/>
            <person name="Shi W."/>
            <person name="Du L."/>
            <person name="Sun Y."/>
            <person name="Zhan W."/>
            <person name="Jiang J.F."/>
            <person name="Wang Q."/>
            <person name="Zhang B."/>
            <person name="Ji P."/>
            <person name="Bell-Sakyi L."/>
            <person name="Cui X.M."/>
            <person name="Yuan T.T."/>
            <person name="Jiang B.G."/>
            <person name="Yang W.F."/>
            <person name="Lam T.T."/>
            <person name="Chang Q.C."/>
            <person name="Ding S.J."/>
            <person name="Wang X.J."/>
            <person name="Zhu J.G."/>
            <person name="Ruan X.D."/>
            <person name="Zhao L."/>
            <person name="Wei J.T."/>
            <person name="Ye R.Z."/>
            <person name="Que T.C."/>
            <person name="Du C.H."/>
            <person name="Zhou Y.H."/>
            <person name="Cheng J.X."/>
            <person name="Dai P.F."/>
            <person name="Guo W.B."/>
            <person name="Han X.H."/>
            <person name="Huang E.J."/>
            <person name="Li L.F."/>
            <person name="Wei W."/>
            <person name="Gao Y.C."/>
            <person name="Liu J.Z."/>
            <person name="Shao H.Z."/>
            <person name="Wang X."/>
            <person name="Wang C.C."/>
            <person name="Yang T.C."/>
            <person name="Huo Q.B."/>
            <person name="Li W."/>
            <person name="Chen H.Y."/>
            <person name="Chen S.E."/>
            <person name="Zhou L.G."/>
            <person name="Ni X.B."/>
            <person name="Tian J.H."/>
            <person name="Sheng Y."/>
            <person name="Liu T."/>
            <person name="Pan Y.S."/>
            <person name="Xia L.Y."/>
            <person name="Li J."/>
            <person name="Zhao F."/>
            <person name="Cao W.C."/>
        </authorList>
    </citation>
    <scope>NUCLEOTIDE SEQUENCE [LARGE SCALE GENOMIC DNA]</scope>
    <source>
        <strain evidence="1">HaeL-2018</strain>
    </source>
</reference>
<name>A0A9J6FC80_HAELO</name>
<dbReference type="AlphaFoldDB" id="A0A9J6FC80"/>
<dbReference type="Proteomes" id="UP000821853">
    <property type="component" value="Chromosome 1"/>
</dbReference>